<gene>
    <name evidence="4" type="primary">bldG</name>
    <name evidence="4" type="ORF">GCM10009762_08810</name>
</gene>
<dbReference type="PANTHER" id="PTHR33495">
    <property type="entry name" value="ANTI-SIGMA FACTOR ANTAGONIST TM_1081-RELATED-RELATED"/>
    <property type="match status" value="1"/>
</dbReference>
<evidence type="ECO:0000313" key="5">
    <source>
        <dbReference type="Proteomes" id="UP001501288"/>
    </source>
</evidence>
<reference evidence="4 5" key="1">
    <citation type="journal article" date="2019" name="Int. J. Syst. Evol. Microbiol.">
        <title>The Global Catalogue of Microorganisms (GCM) 10K type strain sequencing project: providing services to taxonomists for standard genome sequencing and annotation.</title>
        <authorList>
            <consortium name="The Broad Institute Genomics Platform"/>
            <consortium name="The Broad Institute Genome Sequencing Center for Infectious Disease"/>
            <person name="Wu L."/>
            <person name="Ma J."/>
        </authorList>
    </citation>
    <scope>NUCLEOTIDE SEQUENCE [LARGE SCALE GENOMIC DNA]</scope>
    <source>
        <strain evidence="4 5">JCM 14588</strain>
    </source>
</reference>
<dbReference type="InterPro" id="IPR002645">
    <property type="entry name" value="STAS_dom"/>
</dbReference>
<comment type="similarity">
    <text evidence="1 2">Belongs to the anti-sigma-factor antagonist family.</text>
</comment>
<dbReference type="PANTHER" id="PTHR33495:SF2">
    <property type="entry name" value="ANTI-SIGMA FACTOR ANTAGONIST TM_1081-RELATED"/>
    <property type="match status" value="1"/>
</dbReference>
<dbReference type="CDD" id="cd07043">
    <property type="entry name" value="STAS_anti-anti-sigma_factors"/>
    <property type="match status" value="1"/>
</dbReference>
<dbReference type="Pfam" id="PF01740">
    <property type="entry name" value="STAS"/>
    <property type="match status" value="1"/>
</dbReference>
<dbReference type="Proteomes" id="UP001501288">
    <property type="component" value="Unassembled WGS sequence"/>
</dbReference>
<name>A0ABN2BAQ4_9MICO</name>
<sequence>MDLKVNMHREGDVVVVAFDGEVDVYTAPTVRDAISKVLAAGHHNIVADLRDVGFLDSTGLGVLVGRLKAVRLLEGQMRVVITNPHVLRNFKITGLDNIFAIDPDVDSSVAAISA</sequence>
<comment type="caution">
    <text evidence="4">The sequence shown here is derived from an EMBL/GenBank/DDBJ whole genome shotgun (WGS) entry which is preliminary data.</text>
</comment>
<evidence type="ECO:0000313" key="4">
    <source>
        <dbReference type="EMBL" id="GAA1537397.1"/>
    </source>
</evidence>
<dbReference type="SUPFAM" id="SSF52091">
    <property type="entry name" value="SpoIIaa-like"/>
    <property type="match status" value="1"/>
</dbReference>
<proteinExistence type="inferred from homology"/>
<dbReference type="Gene3D" id="3.30.750.24">
    <property type="entry name" value="STAS domain"/>
    <property type="match status" value="1"/>
</dbReference>
<evidence type="ECO:0000259" key="3">
    <source>
        <dbReference type="PROSITE" id="PS50801"/>
    </source>
</evidence>
<evidence type="ECO:0000256" key="2">
    <source>
        <dbReference type="RuleBase" id="RU003749"/>
    </source>
</evidence>
<keyword evidence="5" id="KW-1185">Reference proteome</keyword>
<dbReference type="NCBIfam" id="TIGR00377">
    <property type="entry name" value="ant_ant_sig"/>
    <property type="match status" value="1"/>
</dbReference>
<dbReference type="InterPro" id="IPR036513">
    <property type="entry name" value="STAS_dom_sf"/>
</dbReference>
<dbReference type="PROSITE" id="PS50801">
    <property type="entry name" value="STAS"/>
    <property type="match status" value="1"/>
</dbReference>
<dbReference type="RefSeq" id="WP_346029806.1">
    <property type="nucleotide sequence ID" value="NZ_BAAANV010000025.1"/>
</dbReference>
<feature type="domain" description="STAS" evidence="3">
    <location>
        <begin position="3"/>
        <end position="112"/>
    </location>
</feature>
<accession>A0ABN2BAQ4</accession>
<evidence type="ECO:0000256" key="1">
    <source>
        <dbReference type="ARBA" id="ARBA00009013"/>
    </source>
</evidence>
<organism evidence="4 5">
    <name type="scientific">Dermacoccus barathri</name>
    <dbReference type="NCBI Taxonomy" id="322601"/>
    <lineage>
        <taxon>Bacteria</taxon>
        <taxon>Bacillati</taxon>
        <taxon>Actinomycetota</taxon>
        <taxon>Actinomycetes</taxon>
        <taxon>Micrococcales</taxon>
        <taxon>Dermacoccaceae</taxon>
        <taxon>Dermacoccus</taxon>
    </lineage>
</organism>
<dbReference type="EMBL" id="BAAANV010000025">
    <property type="protein sequence ID" value="GAA1537397.1"/>
    <property type="molecule type" value="Genomic_DNA"/>
</dbReference>
<protein>
    <recommendedName>
        <fullName evidence="2">Anti-sigma factor antagonist</fullName>
    </recommendedName>
</protein>
<dbReference type="InterPro" id="IPR003658">
    <property type="entry name" value="Anti-sigma_ant"/>
</dbReference>